<organism evidence="1 2">
    <name type="scientific">Coemansia nantahalensis</name>
    <dbReference type="NCBI Taxonomy" id="2789366"/>
    <lineage>
        <taxon>Eukaryota</taxon>
        <taxon>Fungi</taxon>
        <taxon>Fungi incertae sedis</taxon>
        <taxon>Zoopagomycota</taxon>
        <taxon>Kickxellomycotina</taxon>
        <taxon>Kickxellomycetes</taxon>
        <taxon>Kickxellales</taxon>
        <taxon>Kickxellaceae</taxon>
        <taxon>Coemansia</taxon>
    </lineage>
</organism>
<reference evidence="1" key="1">
    <citation type="submission" date="2022-07" db="EMBL/GenBank/DDBJ databases">
        <title>Phylogenomic reconstructions and comparative analyses of Kickxellomycotina fungi.</title>
        <authorList>
            <person name="Reynolds N.K."/>
            <person name="Stajich J.E."/>
            <person name="Barry K."/>
            <person name="Grigoriev I.V."/>
            <person name="Crous P."/>
            <person name="Smith M.E."/>
        </authorList>
    </citation>
    <scope>NUCLEOTIDE SEQUENCE</scope>
    <source>
        <strain evidence="1">CBS 109366</strain>
    </source>
</reference>
<name>A0ACC1K3M2_9FUNG</name>
<gene>
    <name evidence="1" type="ORF">IWQ57_001527</name>
</gene>
<evidence type="ECO:0000313" key="1">
    <source>
        <dbReference type="EMBL" id="KAJ2772972.1"/>
    </source>
</evidence>
<proteinExistence type="predicted"/>
<keyword evidence="2" id="KW-1185">Reference proteome</keyword>
<accession>A0ACC1K3M2</accession>
<dbReference type="EMBL" id="JANBUJ010000290">
    <property type="protein sequence ID" value="KAJ2772972.1"/>
    <property type="molecule type" value="Genomic_DNA"/>
</dbReference>
<evidence type="ECO:0000313" key="2">
    <source>
        <dbReference type="Proteomes" id="UP001140234"/>
    </source>
</evidence>
<comment type="caution">
    <text evidence="1">The sequence shown here is derived from an EMBL/GenBank/DDBJ whole genome shotgun (WGS) entry which is preliminary data.</text>
</comment>
<dbReference type="Proteomes" id="UP001140234">
    <property type="component" value="Unassembled WGS sequence"/>
</dbReference>
<protein>
    <submittedName>
        <fullName evidence="1">Uncharacterized protein</fullName>
    </submittedName>
</protein>
<sequence length="285" mass="31654">MSGPAELPRSAGDALSAALGWVRYCRCFLTYFVAWSVSFYPQLVLNYRRKSVEGLSIDFLVYNVYGFACYAVSNSAFFFSSSIADEYERRNGGHPNLVRFNDLFFSYHALAISLATFAQAFAYKRAATQQPSRTAQLFFYVSAAAIALSLLFATPYTTVYLLSFVKLGCSMVKYIPQAWLNYRRQSTVGWSIHNIILDLVGGLLSFAQLVFDAARAGHAAEALGNPVKLGMGLASIAFDLLFLTQHYYLYTTRRDVNDIEAPPQRATAPSYGSTDSTHAPPFNTQ</sequence>